<reference evidence="1 2" key="1">
    <citation type="submission" date="2019-06" db="EMBL/GenBank/DDBJ databases">
        <title>Sequencing the genomes of 1000 actinobacteria strains.</title>
        <authorList>
            <person name="Klenk H.-P."/>
        </authorList>
    </citation>
    <scope>NUCLEOTIDE SEQUENCE [LARGE SCALE GENOMIC DNA]</scope>
    <source>
        <strain evidence="1 2">DSM 46837</strain>
    </source>
</reference>
<dbReference type="EMBL" id="VFQE01000001">
    <property type="protein sequence ID" value="TQN43557.1"/>
    <property type="molecule type" value="Genomic_DNA"/>
</dbReference>
<dbReference type="AlphaFoldDB" id="A0A543PHM7"/>
<dbReference type="Proteomes" id="UP000319865">
    <property type="component" value="Unassembled WGS sequence"/>
</dbReference>
<organism evidence="1 2">
    <name type="scientific">Blastococcus colisei</name>
    <dbReference type="NCBI Taxonomy" id="1564162"/>
    <lineage>
        <taxon>Bacteria</taxon>
        <taxon>Bacillati</taxon>
        <taxon>Actinomycetota</taxon>
        <taxon>Actinomycetes</taxon>
        <taxon>Geodermatophilales</taxon>
        <taxon>Geodermatophilaceae</taxon>
        <taxon>Blastococcus</taxon>
    </lineage>
</organism>
<evidence type="ECO:0000313" key="1">
    <source>
        <dbReference type="EMBL" id="TQN43557.1"/>
    </source>
</evidence>
<keyword evidence="2" id="KW-1185">Reference proteome</keyword>
<sequence length="154" mass="16224">MAAEETVRCTNAAGFSVAHPADWSVNRGDVLPGCSWFAAEPFTVPEASDVRLADITLSVQPGTDLFARWPDEIARSTVEVGGRPALRVEQVTGPGFYPEGTPITTYVVDLGPARDGDEVLVADTVGLPGSDHDRNVEVLDAMMASLALDGAGRV</sequence>
<proteinExistence type="predicted"/>
<accession>A0A543PHM7</accession>
<comment type="caution">
    <text evidence="1">The sequence shown here is derived from an EMBL/GenBank/DDBJ whole genome shotgun (WGS) entry which is preliminary data.</text>
</comment>
<evidence type="ECO:0000313" key="2">
    <source>
        <dbReference type="Proteomes" id="UP000319865"/>
    </source>
</evidence>
<protein>
    <submittedName>
        <fullName evidence="1">Uncharacterized protein</fullName>
    </submittedName>
</protein>
<gene>
    <name evidence="1" type="ORF">FHU33_3008</name>
</gene>
<name>A0A543PHM7_9ACTN</name>